<dbReference type="InterPro" id="IPR027417">
    <property type="entry name" value="P-loop_NTPase"/>
</dbReference>
<evidence type="ECO:0000313" key="14">
    <source>
        <dbReference type="Proteomes" id="UP000323011"/>
    </source>
</evidence>
<proteinExistence type="inferred from homology"/>
<dbReference type="AlphaFoldDB" id="A0A5A8D6F5"/>
<dbReference type="EMBL" id="VLTL01000102">
    <property type="protein sequence ID" value="KAA0161033.1"/>
    <property type="molecule type" value="Genomic_DNA"/>
</dbReference>
<evidence type="ECO:0000256" key="2">
    <source>
        <dbReference type="ARBA" id="ARBA00012961"/>
    </source>
</evidence>
<dbReference type="Pfam" id="PF00625">
    <property type="entry name" value="Guanylate_kin"/>
    <property type="match status" value="1"/>
</dbReference>
<dbReference type="EMBL" id="HBET01007525">
    <property type="protein sequence ID" value="CAD8560727.1"/>
    <property type="molecule type" value="Transcribed_RNA"/>
</dbReference>
<dbReference type="SMART" id="SM00072">
    <property type="entry name" value="GuKc"/>
    <property type="match status" value="1"/>
</dbReference>
<accession>A0A5A8D6F5</accession>
<dbReference type="SUPFAM" id="SSF52540">
    <property type="entry name" value="P-loop containing nucleoside triphosphate hydrolases"/>
    <property type="match status" value="1"/>
</dbReference>
<organism evidence="11 15">
    <name type="scientific">Cafeteria roenbergensis</name>
    <name type="common">Marine flagellate</name>
    <dbReference type="NCBI Taxonomy" id="33653"/>
    <lineage>
        <taxon>Eukaryota</taxon>
        <taxon>Sar</taxon>
        <taxon>Stramenopiles</taxon>
        <taxon>Bigyra</taxon>
        <taxon>Opalozoa</taxon>
        <taxon>Bicosoecida</taxon>
        <taxon>Cafeteriaceae</taxon>
        <taxon>Cafeteria</taxon>
    </lineage>
</organism>
<dbReference type="PROSITE" id="PS50052">
    <property type="entry name" value="GUANYLATE_KINASE_2"/>
    <property type="match status" value="1"/>
</dbReference>
<reference evidence="8" key="2">
    <citation type="submission" date="2021-01" db="EMBL/GenBank/DDBJ databases">
        <authorList>
            <person name="Corre E."/>
            <person name="Pelletier E."/>
            <person name="Niang G."/>
            <person name="Scheremetjew M."/>
            <person name="Finn R."/>
            <person name="Kale V."/>
            <person name="Holt S."/>
            <person name="Cochrane G."/>
            <person name="Meng A."/>
            <person name="Brown T."/>
            <person name="Cohen L."/>
        </authorList>
    </citation>
    <scope>NUCLEOTIDE SEQUENCE</scope>
    <source>
        <strain evidence="8">E4-10</strain>
    </source>
</reference>
<dbReference type="EMBL" id="VLTM01000212">
    <property type="protein sequence ID" value="KAA0145933.1"/>
    <property type="molecule type" value="Genomic_DNA"/>
</dbReference>
<dbReference type="OrthoDB" id="6334211at2759"/>
<evidence type="ECO:0000256" key="6">
    <source>
        <dbReference type="ARBA" id="ARBA00022840"/>
    </source>
</evidence>
<gene>
    <name evidence="8" type="ORF">CROE0942_LOCUS5063</name>
    <name evidence="12" type="ORF">FNF27_07463</name>
    <name evidence="11" type="ORF">FNF28_05239</name>
    <name evidence="10" type="ORF">FNF29_04520</name>
    <name evidence="9" type="ORF">FNF31_07908</name>
</gene>
<dbReference type="CDD" id="cd00071">
    <property type="entry name" value="GMPK"/>
    <property type="match status" value="1"/>
</dbReference>
<dbReference type="InterPro" id="IPR017665">
    <property type="entry name" value="Guanylate_kinase"/>
</dbReference>
<sequence>MSSSRAVHAVGVAGAAYAASAAGAASVTPRCRPAVIVGPSGVGKSTLLKRLQAEFGEDFGFSVSHTTRKPRAGEKDGVDYHFANIDAVRAEIKRGSFVEYAEVHGNIYGTSKRAVNDVLDANRVCLLDIDIQGSRICRDVGLEVGRHIFIAPPSLDTLRTRLEGRGTETPESLAKRLGNAKGEIDGATTLSWDAWIVNDDVDVAYGRFRETLMPLVEECRAARAAAAERS</sequence>
<evidence type="ECO:0000256" key="1">
    <source>
        <dbReference type="ARBA" id="ARBA00005790"/>
    </source>
</evidence>
<dbReference type="PANTHER" id="PTHR23117">
    <property type="entry name" value="GUANYLATE KINASE-RELATED"/>
    <property type="match status" value="1"/>
</dbReference>
<name>A0A5A8D6F5_CAFRO</name>
<evidence type="ECO:0000313" key="13">
    <source>
        <dbReference type="Proteomes" id="UP000322899"/>
    </source>
</evidence>
<dbReference type="OMA" id="NFITHEV"/>
<evidence type="ECO:0000256" key="5">
    <source>
        <dbReference type="ARBA" id="ARBA00022777"/>
    </source>
</evidence>
<evidence type="ECO:0000313" key="16">
    <source>
        <dbReference type="Proteomes" id="UP000325113"/>
    </source>
</evidence>
<dbReference type="Proteomes" id="UP000322899">
    <property type="component" value="Unassembled WGS sequence"/>
</dbReference>
<dbReference type="Proteomes" id="UP000325113">
    <property type="component" value="Unassembled WGS sequence"/>
</dbReference>
<evidence type="ECO:0000259" key="7">
    <source>
        <dbReference type="PROSITE" id="PS50052"/>
    </source>
</evidence>
<dbReference type="EC" id="2.7.4.8" evidence="2"/>
<evidence type="ECO:0000256" key="3">
    <source>
        <dbReference type="ARBA" id="ARBA00022679"/>
    </source>
</evidence>
<dbReference type="InterPro" id="IPR008144">
    <property type="entry name" value="Guanylate_kin-like_dom"/>
</dbReference>
<keyword evidence="4" id="KW-0547">Nucleotide-binding</keyword>
<dbReference type="Proteomes" id="UP000323011">
    <property type="component" value="Unassembled WGS sequence"/>
</dbReference>
<keyword evidence="14" id="KW-1185">Reference proteome</keyword>
<evidence type="ECO:0000256" key="4">
    <source>
        <dbReference type="ARBA" id="ARBA00022741"/>
    </source>
</evidence>
<dbReference type="GO" id="GO:0005829">
    <property type="term" value="C:cytosol"/>
    <property type="evidence" value="ECO:0007669"/>
    <property type="project" value="TreeGrafter"/>
</dbReference>
<keyword evidence="5" id="KW-0418">Kinase</keyword>
<protein>
    <recommendedName>
        <fullName evidence="2">guanylate kinase</fullName>
        <ecNumber evidence="2">2.7.4.8</ecNumber>
    </recommendedName>
</protein>
<dbReference type="GO" id="GO:0004385">
    <property type="term" value="F:GMP kinase activity"/>
    <property type="evidence" value="ECO:0007669"/>
    <property type="project" value="UniProtKB-EC"/>
</dbReference>
<evidence type="ECO:0000313" key="8">
    <source>
        <dbReference type="EMBL" id="CAD8560727.1"/>
    </source>
</evidence>
<evidence type="ECO:0000313" key="11">
    <source>
        <dbReference type="EMBL" id="KAA0161033.1"/>
    </source>
</evidence>
<keyword evidence="6" id="KW-0067">ATP-binding</keyword>
<dbReference type="EMBL" id="VLTO01000085">
    <property type="protein sequence ID" value="KAA0166724.1"/>
    <property type="molecule type" value="Genomic_DNA"/>
</dbReference>
<dbReference type="Proteomes" id="UP000324907">
    <property type="component" value="Unassembled WGS sequence"/>
</dbReference>
<evidence type="ECO:0000313" key="10">
    <source>
        <dbReference type="EMBL" id="KAA0151596.1"/>
    </source>
</evidence>
<dbReference type="InterPro" id="IPR008145">
    <property type="entry name" value="GK/Ca_channel_bsu"/>
</dbReference>
<feature type="domain" description="Guanylate kinase-like" evidence="7">
    <location>
        <begin position="31"/>
        <end position="213"/>
    </location>
</feature>
<comment type="similarity">
    <text evidence="1">Belongs to the guanylate kinase family.</text>
</comment>
<dbReference type="NCBIfam" id="TIGR03263">
    <property type="entry name" value="guanyl_kin"/>
    <property type="match status" value="1"/>
</dbReference>
<keyword evidence="3" id="KW-0808">Transferase</keyword>
<evidence type="ECO:0000313" key="9">
    <source>
        <dbReference type="EMBL" id="KAA0145933.1"/>
    </source>
</evidence>
<dbReference type="PANTHER" id="PTHR23117:SF13">
    <property type="entry name" value="GUANYLATE KINASE"/>
    <property type="match status" value="1"/>
</dbReference>
<evidence type="ECO:0000313" key="12">
    <source>
        <dbReference type="EMBL" id="KAA0166724.1"/>
    </source>
</evidence>
<reference evidence="13 14" key="1">
    <citation type="submission" date="2019-07" db="EMBL/GenBank/DDBJ databases">
        <title>Genomes of Cafeteria roenbergensis.</title>
        <authorList>
            <person name="Fischer M.G."/>
            <person name="Hackl T."/>
            <person name="Roman M."/>
        </authorList>
    </citation>
    <scope>NUCLEOTIDE SEQUENCE [LARGE SCALE GENOMIC DNA]</scope>
    <source>
        <strain evidence="10 14">BVI</strain>
        <strain evidence="9 16">Cflag</strain>
        <strain evidence="12 13">E4-10P</strain>
        <strain evidence="11 15">RCC970-E3</strain>
    </source>
</reference>
<evidence type="ECO:0000313" key="15">
    <source>
        <dbReference type="Proteomes" id="UP000324907"/>
    </source>
</evidence>
<dbReference type="EMBL" id="VLTN01000026">
    <property type="protein sequence ID" value="KAA0151596.1"/>
    <property type="molecule type" value="Genomic_DNA"/>
</dbReference>
<dbReference type="Gene3D" id="3.40.50.300">
    <property type="entry name" value="P-loop containing nucleotide triphosphate hydrolases"/>
    <property type="match status" value="1"/>
</dbReference>
<dbReference type="GO" id="GO:0005524">
    <property type="term" value="F:ATP binding"/>
    <property type="evidence" value="ECO:0007669"/>
    <property type="project" value="UniProtKB-KW"/>
</dbReference>